<name>A0A0G4HI19_9ALVE</name>
<reference evidence="1" key="1">
    <citation type="submission" date="2014-11" db="EMBL/GenBank/DDBJ databases">
        <authorList>
            <person name="Otto D Thomas"/>
            <person name="Naeem Raeece"/>
        </authorList>
    </citation>
    <scope>NUCLEOTIDE SEQUENCE</scope>
</reference>
<proteinExistence type="predicted"/>
<dbReference type="VEuPathDB" id="CryptoDB:Cvel_6941"/>
<gene>
    <name evidence="1" type="ORF">Cvel_6941</name>
</gene>
<organism evidence="1">
    <name type="scientific">Chromera velia CCMP2878</name>
    <dbReference type="NCBI Taxonomy" id="1169474"/>
    <lineage>
        <taxon>Eukaryota</taxon>
        <taxon>Sar</taxon>
        <taxon>Alveolata</taxon>
        <taxon>Colpodellida</taxon>
        <taxon>Chromeraceae</taxon>
        <taxon>Chromera</taxon>
    </lineage>
</organism>
<dbReference type="AlphaFoldDB" id="A0A0G4HI19"/>
<accession>A0A0G4HI19</accession>
<dbReference type="EMBL" id="CDMZ01002757">
    <property type="protein sequence ID" value="CEM43775.1"/>
    <property type="molecule type" value="Genomic_DNA"/>
</dbReference>
<protein>
    <submittedName>
        <fullName evidence="1">Uncharacterized protein</fullName>
    </submittedName>
</protein>
<sequence length="108" mass="12065">MSSLPQLTPDQKKMVRAIHEAFGKEGGMDLDAAKELQRLTEGDTELPIKSLDDLNKEIGNGMKLEGGKMSLEDLEYTYRVMLAASPEQIKKDFEILLRSGRVSLVRQA</sequence>
<evidence type="ECO:0000313" key="1">
    <source>
        <dbReference type="EMBL" id="CEM43775.1"/>
    </source>
</evidence>